<evidence type="ECO:0000313" key="3">
    <source>
        <dbReference type="Proteomes" id="UP000035955"/>
    </source>
</evidence>
<dbReference type="Gene3D" id="3.40.50.10540">
    <property type="entry name" value="Crotonobetainyl-coa:carnitine coa-transferase, domain 1"/>
    <property type="match status" value="1"/>
</dbReference>
<dbReference type="Gene3D" id="3.30.1540.10">
    <property type="entry name" value="formyl-coa transferase, domain 3"/>
    <property type="match status" value="1"/>
</dbReference>
<evidence type="ECO:0000313" key="2">
    <source>
        <dbReference type="EMBL" id="KMO28380.1"/>
    </source>
</evidence>
<dbReference type="InterPro" id="IPR044855">
    <property type="entry name" value="CoA-Trfase_III_dom3_sf"/>
</dbReference>
<organism evidence="2 3">
    <name type="scientific">Methylobacterium variabile</name>
    <dbReference type="NCBI Taxonomy" id="298794"/>
    <lineage>
        <taxon>Bacteria</taxon>
        <taxon>Pseudomonadati</taxon>
        <taxon>Pseudomonadota</taxon>
        <taxon>Alphaproteobacteria</taxon>
        <taxon>Hyphomicrobiales</taxon>
        <taxon>Methylobacteriaceae</taxon>
        <taxon>Methylobacterium</taxon>
    </lineage>
</organism>
<dbReference type="GO" id="GO:0008410">
    <property type="term" value="F:CoA-transferase activity"/>
    <property type="evidence" value="ECO:0007669"/>
    <property type="project" value="TreeGrafter"/>
</dbReference>
<name>A0A0J6RZS7_9HYPH</name>
<dbReference type="AlphaFoldDB" id="A0A0J6RZS7"/>
<dbReference type="OrthoDB" id="7457784at2"/>
<dbReference type="Proteomes" id="UP000035955">
    <property type="component" value="Unassembled WGS sequence"/>
</dbReference>
<dbReference type="SUPFAM" id="SSF89796">
    <property type="entry name" value="CoA-transferase family III (CaiB/BaiF)"/>
    <property type="match status" value="1"/>
</dbReference>
<evidence type="ECO:0000256" key="1">
    <source>
        <dbReference type="ARBA" id="ARBA00022679"/>
    </source>
</evidence>
<sequence length="423" mass="44527">MFHSPQNTGASRLPLSGIRVLEFSHMVMGPSCGMILGDLGADVIKIEPAPGGDNTRRLTGPAVGFFPAFNRNKRSLCVDLKSPDGLALVRRLAADADVLVENFRPGGMAKMGLGLESLQADNPGLVYCSLKGFLPGPYEHRAALDEVVQMMGGLAYMTGPPGRPLRAGSSVNDIMGGLFGALAVVAALRERDRTGRGGLVQSGLFETNMVLVAQHMARTAVDGRDPTPFGDPAMKKPWPLYDIVDTADDGQVFVGVVTETQWRSFCDAFGLDDLAQDPALAGMAALAAARPRILARVGAVFATLTKAELMARCEALGLPFSPINRPGDLFDDPHLLASGGLLPTDLTRARDDAAFRPAAESAGLPGLPISLFDGRPGLTRQPPRVGEHGRDIAREAGLGEGEVAALIEAGILVAPEVPTREPA</sequence>
<keyword evidence="3" id="KW-1185">Reference proteome</keyword>
<dbReference type="InterPro" id="IPR003673">
    <property type="entry name" value="CoA-Trfase_fam_III"/>
</dbReference>
<gene>
    <name evidence="2" type="ORF">VQ02_31760</name>
</gene>
<proteinExistence type="predicted"/>
<reference evidence="2 3" key="1">
    <citation type="submission" date="2015-03" db="EMBL/GenBank/DDBJ databases">
        <title>Genome sequencing of Methylobacterium variabile DSM 16961.</title>
        <authorList>
            <person name="Chaudhry V."/>
            <person name="Patil P.B."/>
        </authorList>
    </citation>
    <scope>NUCLEOTIDE SEQUENCE [LARGE SCALE GENOMIC DNA]</scope>
    <source>
        <strain evidence="2 3">DSM 16961</strain>
    </source>
</reference>
<dbReference type="EMBL" id="LABY01000304">
    <property type="protein sequence ID" value="KMO28380.1"/>
    <property type="molecule type" value="Genomic_DNA"/>
</dbReference>
<dbReference type="PANTHER" id="PTHR48207">
    <property type="entry name" value="SUCCINATE--HYDROXYMETHYLGLUTARATE COA-TRANSFERASE"/>
    <property type="match status" value="1"/>
</dbReference>
<keyword evidence="1 2" id="KW-0808">Transferase</keyword>
<dbReference type="InterPro" id="IPR050483">
    <property type="entry name" value="CoA-transferase_III_domain"/>
</dbReference>
<dbReference type="PATRIC" id="fig|298794.3.peg.4787"/>
<protein>
    <submittedName>
        <fullName evidence="2">CoA-transferase</fullName>
    </submittedName>
</protein>
<dbReference type="Pfam" id="PF02515">
    <property type="entry name" value="CoA_transf_3"/>
    <property type="match status" value="1"/>
</dbReference>
<dbReference type="InterPro" id="IPR023606">
    <property type="entry name" value="CoA-Trfase_III_dom_1_sf"/>
</dbReference>
<dbReference type="PANTHER" id="PTHR48207:SF3">
    <property type="entry name" value="SUCCINATE--HYDROXYMETHYLGLUTARATE COA-TRANSFERASE"/>
    <property type="match status" value="1"/>
</dbReference>
<accession>A0A0J6RZS7</accession>
<comment type="caution">
    <text evidence="2">The sequence shown here is derived from an EMBL/GenBank/DDBJ whole genome shotgun (WGS) entry which is preliminary data.</text>
</comment>